<reference evidence="2 3" key="1">
    <citation type="submission" date="2013-11" db="EMBL/GenBank/DDBJ databases">
        <title>Complete genome sequence of Clostridum sp. M2/40.</title>
        <authorList>
            <person name="Wibberg D."/>
            <person name="Puehler A."/>
            <person name="Schlueter A."/>
        </authorList>
    </citation>
    <scope>NUCLEOTIDE SEQUENCE [LARGE SCALE GENOMIC DNA]</scope>
    <source>
        <strain evidence="3">M2/40</strain>
    </source>
</reference>
<keyword evidence="1" id="KW-0472">Membrane</keyword>
<sequence>MILEKDSKFLRKKTKDYIVYIVLLAIVVTTYVWLKVFGIIEINSYDIAMVMIFFFLPLYVIYFLTKELICIVDVRKVKISNDCIYIGDNKIENKDIENIIIIARFQELICVRKWYEKNGEWHIKTSIGPKKLDYFMDKPPVINLSGDIKIEYKGKQYKVYGIQNILEVARMIYIETNIKSTRISVYYVMGSGFKTRYNYFENNYKSNIFIDISGKNNKKNLSPVDT</sequence>
<dbReference type="Proteomes" id="UP000019426">
    <property type="component" value="Chromosome M2/40_rep1"/>
</dbReference>
<evidence type="ECO:0000313" key="3">
    <source>
        <dbReference type="Proteomes" id="UP000019426"/>
    </source>
</evidence>
<dbReference type="STRING" id="1216932.CM240_0924"/>
<dbReference type="HOGENOM" id="CLU_1223016_0_0_9"/>
<dbReference type="EMBL" id="HG917868">
    <property type="protein sequence ID" value="CDM68088.1"/>
    <property type="molecule type" value="Genomic_DNA"/>
</dbReference>
<dbReference type="PATRIC" id="fig|1216932.3.peg.910"/>
<dbReference type="KEGG" id="clt:CM240_0924"/>
<accession>W6RUT5</accession>
<feature type="transmembrane region" description="Helical" evidence="1">
    <location>
        <begin position="17"/>
        <end position="34"/>
    </location>
</feature>
<dbReference type="AlphaFoldDB" id="W6RUT5"/>
<evidence type="ECO:0000313" key="2">
    <source>
        <dbReference type="EMBL" id="CDM68088.1"/>
    </source>
</evidence>
<protein>
    <submittedName>
        <fullName evidence="2">Putative membrane protein</fullName>
    </submittedName>
</protein>
<gene>
    <name evidence="2" type="ORF">CM240_0924</name>
</gene>
<proteinExistence type="predicted"/>
<evidence type="ECO:0000256" key="1">
    <source>
        <dbReference type="SAM" id="Phobius"/>
    </source>
</evidence>
<name>W6RUT5_9CLOT</name>
<dbReference type="RefSeq" id="WP_044036924.1">
    <property type="nucleotide sequence ID" value="NZ_HG917868.1"/>
</dbReference>
<keyword evidence="3" id="KW-1185">Reference proteome</keyword>
<organism evidence="2 3">
    <name type="scientific">Clostridium bornimense</name>
    <dbReference type="NCBI Taxonomy" id="1216932"/>
    <lineage>
        <taxon>Bacteria</taxon>
        <taxon>Bacillati</taxon>
        <taxon>Bacillota</taxon>
        <taxon>Clostridia</taxon>
        <taxon>Eubacteriales</taxon>
        <taxon>Clostridiaceae</taxon>
        <taxon>Clostridium</taxon>
    </lineage>
</organism>
<feature type="transmembrane region" description="Helical" evidence="1">
    <location>
        <begin position="46"/>
        <end position="65"/>
    </location>
</feature>
<keyword evidence="1" id="KW-1133">Transmembrane helix</keyword>
<keyword evidence="1" id="KW-0812">Transmembrane</keyword>